<dbReference type="SUPFAM" id="SSF47587">
    <property type="entry name" value="Domain of poly(ADP-ribose) polymerase"/>
    <property type="match status" value="1"/>
</dbReference>
<gene>
    <name evidence="8" type="primary">LOC108667562</name>
</gene>
<dbReference type="GO" id="GO:0005730">
    <property type="term" value="C:nucleolus"/>
    <property type="evidence" value="ECO:0007669"/>
    <property type="project" value="TreeGrafter"/>
</dbReference>
<dbReference type="GO" id="GO:1990404">
    <property type="term" value="F:NAD+-protein mono-ADP-ribosyltransferase activity"/>
    <property type="evidence" value="ECO:0007669"/>
    <property type="project" value="TreeGrafter"/>
</dbReference>
<dbReference type="AlphaFoldDB" id="A0A8B7N9Q2"/>
<dbReference type="InterPro" id="IPR050800">
    <property type="entry name" value="ARTD/PARP"/>
</dbReference>
<evidence type="ECO:0000256" key="3">
    <source>
        <dbReference type="ARBA" id="ARBA00022679"/>
    </source>
</evidence>
<dbReference type="Gene3D" id="1.20.142.10">
    <property type="entry name" value="Poly(ADP-ribose) polymerase, regulatory domain"/>
    <property type="match status" value="1"/>
</dbReference>
<dbReference type="PANTHER" id="PTHR10459:SF60">
    <property type="entry name" value="POLY [ADP-RIBOSE] POLYMERASE 2"/>
    <property type="match status" value="1"/>
</dbReference>
<comment type="catalytic activity">
    <reaction evidence="5">
        <text>NAD(+) + (ADP-D-ribosyl)n-acceptor = nicotinamide + (ADP-D-ribosyl)n+1-acceptor + H(+).</text>
        <dbReference type="EC" id="2.4.2.30"/>
    </reaction>
</comment>
<dbReference type="RefSeq" id="XP_018010093.2">
    <property type="nucleotide sequence ID" value="XM_018154604.2"/>
</dbReference>
<organism evidence="7 8">
    <name type="scientific">Hyalella azteca</name>
    <name type="common">Amphipod</name>
    <dbReference type="NCBI Taxonomy" id="294128"/>
    <lineage>
        <taxon>Eukaryota</taxon>
        <taxon>Metazoa</taxon>
        <taxon>Ecdysozoa</taxon>
        <taxon>Arthropoda</taxon>
        <taxon>Crustacea</taxon>
        <taxon>Multicrustacea</taxon>
        <taxon>Malacostraca</taxon>
        <taxon>Eumalacostraca</taxon>
        <taxon>Peracarida</taxon>
        <taxon>Amphipoda</taxon>
        <taxon>Senticaudata</taxon>
        <taxon>Talitrida</taxon>
        <taxon>Talitroidea</taxon>
        <taxon>Hyalellidae</taxon>
        <taxon>Hyalella</taxon>
    </lineage>
</organism>
<dbReference type="GO" id="GO:0006302">
    <property type="term" value="P:double-strand break repair"/>
    <property type="evidence" value="ECO:0007669"/>
    <property type="project" value="TreeGrafter"/>
</dbReference>
<dbReference type="PANTHER" id="PTHR10459">
    <property type="entry name" value="DNA LIGASE"/>
    <property type="match status" value="1"/>
</dbReference>
<keyword evidence="2" id="KW-0328">Glycosyltransferase</keyword>
<keyword evidence="3" id="KW-0808">Transferase</keyword>
<dbReference type="GO" id="GO:0003950">
    <property type="term" value="F:NAD+ poly-ADP-ribosyltransferase activity"/>
    <property type="evidence" value="ECO:0007669"/>
    <property type="project" value="UniProtKB-EC"/>
</dbReference>
<dbReference type="SMART" id="SM00773">
    <property type="entry name" value="WGR"/>
    <property type="match status" value="1"/>
</dbReference>
<evidence type="ECO:0000313" key="8">
    <source>
        <dbReference type="RefSeq" id="XP_018010093.2"/>
    </source>
</evidence>
<evidence type="ECO:0000256" key="4">
    <source>
        <dbReference type="ARBA" id="ARBA00023027"/>
    </source>
</evidence>
<proteinExistence type="predicted"/>
<dbReference type="GO" id="GO:0070212">
    <property type="term" value="P:protein poly-ADP-ribosylation"/>
    <property type="evidence" value="ECO:0007669"/>
    <property type="project" value="TreeGrafter"/>
</dbReference>
<evidence type="ECO:0000256" key="5">
    <source>
        <dbReference type="ARBA" id="ARBA00033987"/>
    </source>
</evidence>
<dbReference type="PROSITE" id="PS51977">
    <property type="entry name" value="WGR"/>
    <property type="match status" value="1"/>
</dbReference>
<keyword evidence="7" id="KW-1185">Reference proteome</keyword>
<keyword evidence="4" id="KW-0520">NAD</keyword>
<dbReference type="InterPro" id="IPR004102">
    <property type="entry name" value="Poly(ADP-ribose)pol_reg_dom"/>
</dbReference>
<dbReference type="EC" id="2.4.2.30" evidence="1"/>
<evidence type="ECO:0000256" key="1">
    <source>
        <dbReference type="ARBA" id="ARBA00012020"/>
    </source>
</evidence>
<name>A0A8B7N9Q2_HYAAZ</name>
<dbReference type="KEGG" id="hazt:108667562"/>
<accession>A0A8B7N9Q2</accession>
<dbReference type="InterPro" id="IPR036616">
    <property type="entry name" value="Poly(ADP-ribose)pol_reg_dom_sf"/>
</dbReference>
<dbReference type="InterPro" id="IPR008893">
    <property type="entry name" value="WGR_domain"/>
</dbReference>
<sequence length="242" mass="27015">MHLVVKTDLKSSPSVVLVIIRLGMGDAAAAYEGEIYGGCSCTLAQADVEKNTNKFFMLRLVKHKKKYRVLSRSGRVGATGSQWKEEANFSSGKRAVARFSSIFNEKTGNDWYDPEKWVPKANKFTFLETVPEEGPFGLLLLNPDSIGGLNFDPREMPLGRLSKNQILLGLKALFAVEMAYQTKASDELKMKAMSLFYTRYPCNVGGNRKKLLLLGRPAVAELREALSLTLRMLWKAIINKSD</sequence>
<feature type="domain" description="WGR" evidence="6">
    <location>
        <begin position="32"/>
        <end position="124"/>
    </location>
</feature>
<evidence type="ECO:0000256" key="2">
    <source>
        <dbReference type="ARBA" id="ARBA00022676"/>
    </source>
</evidence>
<dbReference type="InterPro" id="IPR036930">
    <property type="entry name" value="WGR_dom_sf"/>
</dbReference>
<dbReference type="Pfam" id="PF05406">
    <property type="entry name" value="WGR"/>
    <property type="match status" value="1"/>
</dbReference>
<evidence type="ECO:0000259" key="6">
    <source>
        <dbReference type="PROSITE" id="PS51977"/>
    </source>
</evidence>
<evidence type="ECO:0000313" key="7">
    <source>
        <dbReference type="Proteomes" id="UP000694843"/>
    </source>
</evidence>
<dbReference type="Pfam" id="PF02877">
    <property type="entry name" value="PARP_reg"/>
    <property type="match status" value="1"/>
</dbReference>
<dbReference type="Proteomes" id="UP000694843">
    <property type="component" value="Unplaced"/>
</dbReference>
<dbReference type="GeneID" id="108667562"/>
<reference evidence="8" key="1">
    <citation type="submission" date="2025-08" db="UniProtKB">
        <authorList>
            <consortium name="RefSeq"/>
        </authorList>
    </citation>
    <scope>IDENTIFICATION</scope>
    <source>
        <tissue evidence="8">Whole organism</tissue>
    </source>
</reference>
<protein>
    <recommendedName>
        <fullName evidence="1">NAD(+) ADP-ribosyltransferase</fullName>
        <ecNumber evidence="1">2.4.2.30</ecNumber>
    </recommendedName>
</protein>
<dbReference type="SUPFAM" id="SSF142921">
    <property type="entry name" value="WGR domain-like"/>
    <property type="match status" value="1"/>
</dbReference>